<organism evidence="4 5">
    <name type="scientific">Ascosphaera apis ARSEF 7405</name>
    <dbReference type="NCBI Taxonomy" id="392613"/>
    <lineage>
        <taxon>Eukaryota</taxon>
        <taxon>Fungi</taxon>
        <taxon>Dikarya</taxon>
        <taxon>Ascomycota</taxon>
        <taxon>Pezizomycotina</taxon>
        <taxon>Eurotiomycetes</taxon>
        <taxon>Eurotiomycetidae</taxon>
        <taxon>Onygenales</taxon>
        <taxon>Ascosphaeraceae</taxon>
        <taxon>Ascosphaera</taxon>
    </lineage>
</organism>
<protein>
    <submittedName>
        <fullName evidence="4">Galactose oxidase/kelch, beta-propeller</fullName>
    </submittedName>
</protein>
<feature type="compositionally biased region" description="Polar residues" evidence="1">
    <location>
        <begin position="451"/>
        <end position="461"/>
    </location>
</feature>
<keyword evidence="2" id="KW-0472">Membrane</keyword>
<proteinExistence type="predicted"/>
<feature type="region of interest" description="Disordered" evidence="1">
    <location>
        <begin position="433"/>
        <end position="462"/>
    </location>
</feature>
<feature type="compositionally biased region" description="Low complexity" evidence="1">
    <location>
        <begin position="890"/>
        <end position="906"/>
    </location>
</feature>
<keyword evidence="2" id="KW-0812">Transmembrane</keyword>
<dbReference type="InterPro" id="IPR015915">
    <property type="entry name" value="Kelch-typ_b-propeller"/>
</dbReference>
<dbReference type="SUPFAM" id="SSF50965">
    <property type="entry name" value="Galactose oxidase, central domain"/>
    <property type="match status" value="1"/>
</dbReference>
<feature type="region of interest" description="Disordered" evidence="1">
    <location>
        <begin position="950"/>
        <end position="985"/>
    </location>
</feature>
<feature type="compositionally biased region" description="Polar residues" evidence="1">
    <location>
        <begin position="852"/>
        <end position="878"/>
    </location>
</feature>
<dbReference type="OrthoDB" id="205993at2759"/>
<evidence type="ECO:0000313" key="4">
    <source>
        <dbReference type="EMBL" id="KZZ96980.1"/>
    </source>
</evidence>
<evidence type="ECO:0000256" key="3">
    <source>
        <dbReference type="SAM" id="SignalP"/>
    </source>
</evidence>
<keyword evidence="2" id="KW-1133">Transmembrane helix</keyword>
<keyword evidence="3" id="KW-0732">Signal</keyword>
<evidence type="ECO:0000313" key="5">
    <source>
        <dbReference type="Proteomes" id="UP000242877"/>
    </source>
</evidence>
<feature type="region of interest" description="Disordered" evidence="1">
    <location>
        <begin position="621"/>
        <end position="664"/>
    </location>
</feature>
<feature type="signal peptide" evidence="3">
    <location>
        <begin position="1"/>
        <end position="21"/>
    </location>
</feature>
<feature type="compositionally biased region" description="Basic and acidic residues" evidence="1">
    <location>
        <begin position="950"/>
        <end position="961"/>
    </location>
</feature>
<sequence>MFVKSIWLCGLLTILNRFVQAGSPDSTFYIPSYLSSVVSEKQSHIYFLSSPSNSSKDLILQSLNITASFNTSNAPLSDISHDLPFRWEHGSPSLAYATTGNGTLTIYIGDCHNSSAELWTYTPPNNQRDPPGLGSWDRFTINSTDDDAALIKGPPMYSSMISFPPDNGNSSPFEYYIFGGMCPVNQPNSIFESSPVVFSSNMTRLSLKDKNEGFEFGNVRHGVGLFSGAAFTMTGLLPLHSEPSNSTRRDIAYEQRFAVIGGQTQSWSDRPLFINMSTIGLFSLPDETWTFVDAQTDNQTLIQEFNISTIGPRSGHSAVVSPDGTKIVVVGGWIENTNTAAQPQVAILDVGKDYGGNGEWTWRAVGNEGSMFEHGGGIYGHAATILPGGSMLVAGGYQISGRNDSKHGQPSKRSELSPQFFIFDFDSESWTSHYDSPRKSAPPAAPKPSSENNSGPLSSPGQKAGLAIGLAVAVLLMLIVLVYYLRKRRRRAPVRELKHEQLISVTEQAQNPQPPSAFTDYGGRTHLTPSPTETVPDWSSRHPRYSQGGSYVDSEGTSSGYSRPVAVAGLGRTETGTPRGLGLPSSLVLGDSTGSEDDEHDGHNSADCFGGFPVAKIGHQRESDGSQVAEPLLMRERQRGERKSLSKNAKGKERAPGDVSGHYQQVPAHDSIASDDGDLGNLFAGDRRVTGVSNASSSDGIGAFNRTTSDWSEVSDYTQSTARTHPLFARAIGNVLTAFASNSDPSFSRQATARYEPYRGVNPNQPNAARSFPNITSQPYVSLIRDCEAADGTNFTVQPAPQFAVLANRGRSDSQPKSVKQPENVSGVMGNVAQLMGPVRKAHHVGDPQSVEPETTSLPERSSTGQTSLSNRSATKRYSANDIMAMNPDSPQSRPRPRSSLNQSQSRAERISDVASEASFNSMNMPDDWKIETAFRGKVIDTPSRLRLVDSRPVSQKESRSVRTQNSQLLDPNRQNGLSRANSRS</sequence>
<accession>A0A166PIB6</accession>
<evidence type="ECO:0000256" key="1">
    <source>
        <dbReference type="SAM" id="MobiDB-lite"/>
    </source>
</evidence>
<feature type="region of interest" description="Disordered" evidence="1">
    <location>
        <begin position="528"/>
        <end position="607"/>
    </location>
</feature>
<comment type="caution">
    <text evidence="4">The sequence shown here is derived from an EMBL/GenBank/DDBJ whole genome shotgun (WGS) entry which is preliminary data.</text>
</comment>
<dbReference type="InterPro" id="IPR011043">
    <property type="entry name" value="Gal_Oxase/kelch_b-propeller"/>
</dbReference>
<dbReference type="EMBL" id="AZGZ01000002">
    <property type="protein sequence ID" value="KZZ96980.1"/>
    <property type="molecule type" value="Genomic_DNA"/>
</dbReference>
<dbReference type="Proteomes" id="UP000242877">
    <property type="component" value="Unassembled WGS sequence"/>
</dbReference>
<dbReference type="AlphaFoldDB" id="A0A166PIB6"/>
<feature type="compositionally biased region" description="Low complexity" evidence="1">
    <location>
        <begin position="439"/>
        <end position="450"/>
    </location>
</feature>
<gene>
    <name evidence="4" type="ORF">AAP_00623</name>
</gene>
<dbReference type="Gene3D" id="2.120.10.80">
    <property type="entry name" value="Kelch-type beta propeller"/>
    <property type="match status" value="1"/>
</dbReference>
<feature type="region of interest" description="Disordered" evidence="1">
    <location>
        <begin position="840"/>
        <end position="924"/>
    </location>
</feature>
<reference evidence="4 5" key="1">
    <citation type="journal article" date="2016" name="Genome Biol. Evol.">
        <title>Divergent and convergent evolution of fungal pathogenicity.</title>
        <authorList>
            <person name="Shang Y."/>
            <person name="Xiao G."/>
            <person name="Zheng P."/>
            <person name="Cen K."/>
            <person name="Zhan S."/>
            <person name="Wang C."/>
        </authorList>
    </citation>
    <scope>NUCLEOTIDE SEQUENCE [LARGE SCALE GENOMIC DNA]</scope>
    <source>
        <strain evidence="4 5">ARSEF 7405</strain>
    </source>
</reference>
<dbReference type="VEuPathDB" id="FungiDB:AAP_00623"/>
<feature type="chain" id="PRO_5007878281" evidence="3">
    <location>
        <begin position="22"/>
        <end position="985"/>
    </location>
</feature>
<evidence type="ECO:0000256" key="2">
    <source>
        <dbReference type="SAM" id="Phobius"/>
    </source>
</evidence>
<feature type="transmembrane region" description="Helical" evidence="2">
    <location>
        <begin position="464"/>
        <end position="485"/>
    </location>
</feature>
<feature type="compositionally biased region" description="Basic and acidic residues" evidence="1">
    <location>
        <begin position="633"/>
        <end position="656"/>
    </location>
</feature>
<feature type="compositionally biased region" description="Polar residues" evidence="1">
    <location>
        <begin position="962"/>
        <end position="985"/>
    </location>
</feature>
<name>A0A166PIB6_9EURO</name>
<keyword evidence="5" id="KW-1185">Reference proteome</keyword>